<dbReference type="InterPro" id="IPR050090">
    <property type="entry name" value="Tyrosine_recombinase_XerCD"/>
</dbReference>
<dbReference type="PANTHER" id="PTHR30349">
    <property type="entry name" value="PHAGE INTEGRASE-RELATED"/>
    <property type="match status" value="1"/>
</dbReference>
<comment type="similarity">
    <text evidence="1">Belongs to the 'phage' integrase family.</text>
</comment>
<dbReference type="RefSeq" id="WP_068007325.1">
    <property type="nucleotide sequence ID" value="NZ_FOFM01000010.1"/>
</dbReference>
<dbReference type="InterPro" id="IPR010998">
    <property type="entry name" value="Integrase_recombinase_N"/>
</dbReference>
<keyword evidence="3 5" id="KW-0238">DNA-binding</keyword>
<evidence type="ECO:0000256" key="3">
    <source>
        <dbReference type="ARBA" id="ARBA00023125"/>
    </source>
</evidence>
<dbReference type="GO" id="GO:0003677">
    <property type="term" value="F:DNA binding"/>
    <property type="evidence" value="ECO:0007669"/>
    <property type="project" value="UniProtKB-UniRule"/>
</dbReference>
<proteinExistence type="inferred from homology"/>
<protein>
    <submittedName>
        <fullName evidence="9">Tyrosine recombinase XerC</fullName>
    </submittedName>
</protein>
<dbReference type="PANTHER" id="PTHR30349:SF64">
    <property type="entry name" value="PROPHAGE INTEGRASE INTD-RELATED"/>
    <property type="match status" value="1"/>
</dbReference>
<dbReference type="PROSITE" id="PS51900">
    <property type="entry name" value="CB"/>
    <property type="match status" value="1"/>
</dbReference>
<dbReference type="InterPro" id="IPR002104">
    <property type="entry name" value="Integrase_catalytic"/>
</dbReference>
<dbReference type="SUPFAM" id="SSF56349">
    <property type="entry name" value="DNA breaking-rejoining enzymes"/>
    <property type="match status" value="1"/>
</dbReference>
<feature type="compositionally biased region" description="Basic residues" evidence="6">
    <location>
        <begin position="377"/>
        <end position="389"/>
    </location>
</feature>
<dbReference type="EMBL" id="LMCB01000030">
    <property type="protein sequence ID" value="KZL17622.1"/>
    <property type="molecule type" value="Genomic_DNA"/>
</dbReference>
<dbReference type="STRING" id="989403.SAMN05421798_110124"/>
<evidence type="ECO:0000256" key="6">
    <source>
        <dbReference type="SAM" id="MobiDB-lite"/>
    </source>
</evidence>
<dbReference type="InterPro" id="IPR044068">
    <property type="entry name" value="CB"/>
</dbReference>
<feature type="region of interest" description="Disordered" evidence="6">
    <location>
        <begin position="363"/>
        <end position="389"/>
    </location>
</feature>
<dbReference type="Gene3D" id="1.10.150.130">
    <property type="match status" value="1"/>
</dbReference>
<dbReference type="GO" id="GO:0006310">
    <property type="term" value="P:DNA recombination"/>
    <property type="evidence" value="ECO:0007669"/>
    <property type="project" value="UniProtKB-KW"/>
</dbReference>
<evidence type="ECO:0000313" key="9">
    <source>
        <dbReference type="EMBL" id="KZL17622.1"/>
    </source>
</evidence>
<evidence type="ECO:0000313" key="10">
    <source>
        <dbReference type="Proteomes" id="UP000076577"/>
    </source>
</evidence>
<keyword evidence="10" id="KW-1185">Reference proteome</keyword>
<comment type="caution">
    <text evidence="9">The sequence shown here is derived from an EMBL/GenBank/DDBJ whole genome shotgun (WGS) entry which is preliminary data.</text>
</comment>
<dbReference type="PATRIC" id="fig|989403.3.peg.3172"/>
<feature type="domain" description="Tyr recombinase" evidence="7">
    <location>
        <begin position="174"/>
        <end position="361"/>
    </location>
</feature>
<name>A0A165XE75_9HYPH</name>
<dbReference type="PROSITE" id="PS51898">
    <property type="entry name" value="TYR_RECOMBINASE"/>
    <property type="match status" value="1"/>
</dbReference>
<dbReference type="Gene3D" id="1.10.443.10">
    <property type="entry name" value="Intergrase catalytic core"/>
    <property type="match status" value="1"/>
</dbReference>
<organism evidence="9 10">
    <name type="scientific">Pseudovibrio axinellae</name>
    <dbReference type="NCBI Taxonomy" id="989403"/>
    <lineage>
        <taxon>Bacteria</taxon>
        <taxon>Pseudomonadati</taxon>
        <taxon>Pseudomonadota</taxon>
        <taxon>Alphaproteobacteria</taxon>
        <taxon>Hyphomicrobiales</taxon>
        <taxon>Stappiaceae</taxon>
        <taxon>Pseudovibrio</taxon>
    </lineage>
</organism>
<feature type="domain" description="Core-binding (CB)" evidence="8">
    <location>
        <begin position="59"/>
        <end position="152"/>
    </location>
</feature>
<dbReference type="AlphaFoldDB" id="A0A165XE75"/>
<evidence type="ECO:0000259" key="7">
    <source>
        <dbReference type="PROSITE" id="PS51898"/>
    </source>
</evidence>
<sequence length="389" mass="45242">MSVFRFKDNKGNYKSKEFYYDFQWHGRRYYGSTGKTKKREAENVEKLVRDKLKTPVDITRIDDAFDQFWEEKAKHQSDPSTLSWRMQLLQDNLIDILDEDRLPFNLAEIRTKHLSKYVAKRRDQPNKRNRLPAPATINREIQLLRTIMNYAYDIWETDLKLPSFGKVLLSEPQARVVEVTKDEQSRIKEHLREDFHDLLDFLIYAGPRASNVMVRSGVVLRDEHIDFVAMVMKFYVKSKLPGGREIAIPITSPMAAILSNNIGNHPDAVFTYIAQSTRNGRERGKRYPITHGAFYSYFKAAAKKIGNPKLRVHDLRHTAATRTLRATRNLLVARDLLGHTRSSTTEKYAHLMTDDLRVQLEQAHSETDQAVESLPKKPSKKTLKGKRRK</sequence>
<accession>A0A165XE75</accession>
<dbReference type="GO" id="GO:0015074">
    <property type="term" value="P:DNA integration"/>
    <property type="evidence" value="ECO:0007669"/>
    <property type="project" value="UniProtKB-KW"/>
</dbReference>
<evidence type="ECO:0000259" key="8">
    <source>
        <dbReference type="PROSITE" id="PS51900"/>
    </source>
</evidence>
<keyword evidence="4" id="KW-0233">DNA recombination</keyword>
<dbReference type="Proteomes" id="UP000076577">
    <property type="component" value="Unassembled WGS sequence"/>
</dbReference>
<keyword evidence="2" id="KW-0229">DNA integration</keyword>
<reference evidence="9 10" key="1">
    <citation type="journal article" date="2016" name="Front. Microbiol.">
        <title>Comparative Genomic Analysis Reveals a Diverse Repertoire of Genes Involved in Prokaryote-Eukaryote Interactions within the Pseudovibrio Genus.</title>
        <authorList>
            <person name="Romano S."/>
            <person name="Fernandez-Guerra A."/>
            <person name="Reen F.J."/>
            <person name="Glockner F.O."/>
            <person name="Crowley S.P."/>
            <person name="O'Sullivan O."/>
            <person name="Cotter P.D."/>
            <person name="Adams C."/>
            <person name="Dobson A.D."/>
            <person name="O'Gara F."/>
        </authorList>
    </citation>
    <scope>NUCLEOTIDE SEQUENCE [LARGE SCALE GENOMIC DNA]</scope>
    <source>
        <strain evidence="9 10">Ad2</strain>
    </source>
</reference>
<dbReference type="OrthoDB" id="6388170at2"/>
<dbReference type="InterPro" id="IPR013762">
    <property type="entry name" value="Integrase-like_cat_sf"/>
</dbReference>
<evidence type="ECO:0000256" key="2">
    <source>
        <dbReference type="ARBA" id="ARBA00022908"/>
    </source>
</evidence>
<dbReference type="Pfam" id="PF00589">
    <property type="entry name" value="Phage_integrase"/>
    <property type="match status" value="1"/>
</dbReference>
<gene>
    <name evidence="9" type="primary">xerC_4</name>
    <name evidence="9" type="ORF">PsAD2_02958</name>
</gene>
<evidence type="ECO:0000256" key="5">
    <source>
        <dbReference type="PROSITE-ProRule" id="PRU01248"/>
    </source>
</evidence>
<evidence type="ECO:0000256" key="1">
    <source>
        <dbReference type="ARBA" id="ARBA00008857"/>
    </source>
</evidence>
<dbReference type="InterPro" id="IPR011010">
    <property type="entry name" value="DNA_brk_join_enz"/>
</dbReference>
<evidence type="ECO:0000256" key="4">
    <source>
        <dbReference type="ARBA" id="ARBA00023172"/>
    </source>
</evidence>